<keyword evidence="2 3" id="KW-0539">Nucleus</keyword>
<feature type="compositionally biased region" description="Basic and acidic residues" evidence="4">
    <location>
        <begin position="598"/>
        <end position="609"/>
    </location>
</feature>
<dbReference type="Gene3D" id="1.10.30.10">
    <property type="entry name" value="High mobility group box domain"/>
    <property type="match status" value="1"/>
</dbReference>
<keyword evidence="7" id="KW-1185">Reference proteome</keyword>
<feature type="DNA-binding region" description="HMG box" evidence="3">
    <location>
        <begin position="61"/>
        <end position="130"/>
    </location>
</feature>
<feature type="compositionally biased region" description="Polar residues" evidence="4">
    <location>
        <begin position="610"/>
        <end position="624"/>
    </location>
</feature>
<sequence length="647" mass="71248">MSTPANMSLPSPLPLSNRDLEPGISPGVLSSSLPFPDPSSLNTPPTHKKKSHARKQPAGHVPRPRNAFILFRCDFVRQKKVPDHVEANHRNISRIVGSVWKNMSASQKAPWIAMADLEKKNHAKAHPGYKYHPGYDSRGRDLRIRKVLHSPTDSCSGKGISPVMSPEWTPSPSFTPPIVPSRRSSSCPPPGAFPVLRNPSLGLTHGDQLGLSIPSMTRDDLARRPSRTIMYQSGVPLYSFEPDPAGPPPTSTGNAFSGKWWATDPGSGSPLTTGPYTIAPPGDAPGWDAAPTQPNTWYSWSEGGQATVYGLNNVNTNFDTLASQWNNDRAPTFTNPFGSVPDTTLTNDTSLTWNFDPSAISTMGNIPGQSPMPVELLPNTFDFASHLEPTIHSSGAPSVEDLDHLFRTRMSLVEANPEFPKAEQNQPQLYWGAQEQATSEVDLGILPTLYLRDENGLYYNPVDEVHKSGREGRDEPVKFPQNDYPAAHSFNEAGHYSANEFQRIKTRKDWWKSRVRPSAASFLPSSSPPTIDGPSAASSSKIELPRVPPIRRPILSPDDLMRLTESAGMRGNERVTPEKYQQFRASLTEHYFKRVSASKRETQEDKSPEETNYQGQTYPVSQGDVTIDSPGCRLIAASPSRYELTDI</sequence>
<feature type="compositionally biased region" description="Low complexity" evidence="4">
    <location>
        <begin position="29"/>
        <end position="41"/>
    </location>
</feature>
<feature type="region of interest" description="Disordered" evidence="4">
    <location>
        <begin position="1"/>
        <end position="63"/>
    </location>
</feature>
<dbReference type="GO" id="GO:0005634">
    <property type="term" value="C:nucleus"/>
    <property type="evidence" value="ECO:0007669"/>
    <property type="project" value="UniProtKB-UniRule"/>
</dbReference>
<reference evidence="6" key="1">
    <citation type="submission" date="2022-08" db="EMBL/GenBank/DDBJ databases">
        <title>A Global Phylogenomic Analysis of the Shiitake Genus Lentinula.</title>
        <authorList>
            <consortium name="DOE Joint Genome Institute"/>
            <person name="Sierra-Patev S."/>
            <person name="Min B."/>
            <person name="Naranjo-Ortiz M."/>
            <person name="Looney B."/>
            <person name="Konkel Z."/>
            <person name="Slot J.C."/>
            <person name="Sakamoto Y."/>
            <person name="Steenwyk J.L."/>
            <person name="Rokas A."/>
            <person name="Carro J."/>
            <person name="Camarero S."/>
            <person name="Ferreira P."/>
            <person name="Molpeceres G."/>
            <person name="Ruiz-Duenas F.J."/>
            <person name="Serrano A."/>
            <person name="Henrissat B."/>
            <person name="Drula E."/>
            <person name="Hughes K.W."/>
            <person name="Mata J.L."/>
            <person name="Ishikawa N.K."/>
            <person name="Vargas-Isla R."/>
            <person name="Ushijima S."/>
            <person name="Smith C.A."/>
            <person name="Ahrendt S."/>
            <person name="Andreopoulos W."/>
            <person name="He G."/>
            <person name="Labutti K."/>
            <person name="Lipzen A."/>
            <person name="Ng V."/>
            <person name="Riley R."/>
            <person name="Sandor L."/>
            <person name="Barry K."/>
            <person name="Martinez A.T."/>
            <person name="Xiao Y."/>
            <person name="Gibbons J.G."/>
            <person name="Terashima K."/>
            <person name="Grigoriev I.V."/>
            <person name="Hibbett D.S."/>
        </authorList>
    </citation>
    <scope>NUCLEOTIDE SEQUENCE</scope>
    <source>
        <strain evidence="6">JLM2183</strain>
    </source>
</reference>
<feature type="compositionally biased region" description="Basic residues" evidence="4">
    <location>
        <begin position="46"/>
        <end position="57"/>
    </location>
</feature>
<gene>
    <name evidence="6" type="ORF">J3R30DRAFT_938177</name>
</gene>
<evidence type="ECO:0000256" key="3">
    <source>
        <dbReference type="PROSITE-ProRule" id="PRU00267"/>
    </source>
</evidence>
<dbReference type="EMBL" id="JAOTPV010000002">
    <property type="protein sequence ID" value="KAJ4488442.1"/>
    <property type="molecule type" value="Genomic_DNA"/>
</dbReference>
<evidence type="ECO:0000313" key="6">
    <source>
        <dbReference type="EMBL" id="KAJ4488442.1"/>
    </source>
</evidence>
<feature type="region of interest" description="Disordered" evidence="4">
    <location>
        <begin position="596"/>
        <end position="628"/>
    </location>
</feature>
<dbReference type="AlphaFoldDB" id="A0A9W9ASK3"/>
<feature type="compositionally biased region" description="Low complexity" evidence="4">
    <location>
        <begin position="519"/>
        <end position="529"/>
    </location>
</feature>
<evidence type="ECO:0000259" key="5">
    <source>
        <dbReference type="PROSITE" id="PS50118"/>
    </source>
</evidence>
<feature type="region of interest" description="Disordered" evidence="4">
    <location>
        <begin position="519"/>
        <end position="542"/>
    </location>
</feature>
<feature type="region of interest" description="Disordered" evidence="4">
    <location>
        <begin position="150"/>
        <end position="171"/>
    </location>
</feature>
<accession>A0A9W9ASK3</accession>
<dbReference type="PROSITE" id="PS50118">
    <property type="entry name" value="HMG_BOX_2"/>
    <property type="match status" value="1"/>
</dbReference>
<evidence type="ECO:0000256" key="2">
    <source>
        <dbReference type="ARBA" id="ARBA00023242"/>
    </source>
</evidence>
<dbReference type="SUPFAM" id="SSF47095">
    <property type="entry name" value="HMG-box"/>
    <property type="match status" value="1"/>
</dbReference>
<dbReference type="GO" id="GO:0000978">
    <property type="term" value="F:RNA polymerase II cis-regulatory region sequence-specific DNA binding"/>
    <property type="evidence" value="ECO:0007669"/>
    <property type="project" value="TreeGrafter"/>
</dbReference>
<dbReference type="SMART" id="SM00398">
    <property type="entry name" value="HMG"/>
    <property type="match status" value="1"/>
</dbReference>
<dbReference type="Proteomes" id="UP001150266">
    <property type="component" value="Unassembled WGS sequence"/>
</dbReference>
<dbReference type="Pfam" id="PF00505">
    <property type="entry name" value="HMG_box"/>
    <property type="match status" value="1"/>
</dbReference>
<organism evidence="6 7">
    <name type="scientific">Lentinula aciculospora</name>
    <dbReference type="NCBI Taxonomy" id="153920"/>
    <lineage>
        <taxon>Eukaryota</taxon>
        <taxon>Fungi</taxon>
        <taxon>Dikarya</taxon>
        <taxon>Basidiomycota</taxon>
        <taxon>Agaricomycotina</taxon>
        <taxon>Agaricomycetes</taxon>
        <taxon>Agaricomycetidae</taxon>
        <taxon>Agaricales</taxon>
        <taxon>Marasmiineae</taxon>
        <taxon>Omphalotaceae</taxon>
        <taxon>Lentinula</taxon>
    </lineage>
</organism>
<proteinExistence type="predicted"/>
<evidence type="ECO:0000313" key="7">
    <source>
        <dbReference type="Proteomes" id="UP001150266"/>
    </source>
</evidence>
<dbReference type="GO" id="GO:0000981">
    <property type="term" value="F:DNA-binding transcription factor activity, RNA polymerase II-specific"/>
    <property type="evidence" value="ECO:0007669"/>
    <property type="project" value="TreeGrafter"/>
</dbReference>
<dbReference type="CDD" id="cd01389">
    <property type="entry name" value="HMG-box_ROX1-like"/>
    <property type="match status" value="1"/>
</dbReference>
<dbReference type="OrthoDB" id="6247875at2759"/>
<dbReference type="InterPro" id="IPR009071">
    <property type="entry name" value="HMG_box_dom"/>
</dbReference>
<name>A0A9W9ASK3_9AGAR</name>
<keyword evidence="1 3" id="KW-0238">DNA-binding</keyword>
<feature type="domain" description="HMG box" evidence="5">
    <location>
        <begin position="61"/>
        <end position="130"/>
    </location>
</feature>
<comment type="caution">
    <text evidence="6">The sequence shown here is derived from an EMBL/GenBank/DDBJ whole genome shotgun (WGS) entry which is preliminary data.</text>
</comment>
<dbReference type="PANTHER" id="PTHR45789:SF2">
    <property type="entry name" value="FI18025P1"/>
    <property type="match status" value="1"/>
</dbReference>
<protein>
    <recommendedName>
        <fullName evidence="5">HMG box domain-containing protein</fullName>
    </recommendedName>
</protein>
<dbReference type="InterPro" id="IPR051356">
    <property type="entry name" value="SOX/SOX-like_TF"/>
</dbReference>
<dbReference type="InterPro" id="IPR036910">
    <property type="entry name" value="HMG_box_dom_sf"/>
</dbReference>
<evidence type="ECO:0000256" key="1">
    <source>
        <dbReference type="ARBA" id="ARBA00023125"/>
    </source>
</evidence>
<dbReference type="PANTHER" id="PTHR45789">
    <property type="entry name" value="FI18025P1"/>
    <property type="match status" value="1"/>
</dbReference>
<evidence type="ECO:0000256" key="4">
    <source>
        <dbReference type="SAM" id="MobiDB-lite"/>
    </source>
</evidence>